<evidence type="ECO:0000313" key="1">
    <source>
        <dbReference type="EMBL" id="KAH9635940.1"/>
    </source>
</evidence>
<dbReference type="AlphaFoldDB" id="A0A922MGB1"/>
<evidence type="ECO:0000313" key="2">
    <source>
        <dbReference type="Proteomes" id="UP000814243"/>
    </source>
</evidence>
<sequence length="91" mass="9975">MLLYDFRARLLKSVGTCVVVSGRGSPVRRARLLDAARLRPSALAALPRHNKLPAALHKHYTALELEEEVIRVPVKSPTEPLVKAPADETAV</sequence>
<comment type="caution">
    <text evidence="1">The sequence shown here is derived from an EMBL/GenBank/DDBJ whole genome shotgun (WGS) entry which is preliminary data.</text>
</comment>
<gene>
    <name evidence="1" type="ORF">HF086_017431</name>
</gene>
<dbReference type="EMBL" id="JACEFF010000527">
    <property type="protein sequence ID" value="KAH9635940.1"/>
    <property type="molecule type" value="Genomic_DNA"/>
</dbReference>
<dbReference type="Proteomes" id="UP000814243">
    <property type="component" value="Unassembled WGS sequence"/>
</dbReference>
<organism evidence="1 2">
    <name type="scientific">Spodoptera exigua</name>
    <name type="common">Beet armyworm</name>
    <name type="synonym">Noctua fulgens</name>
    <dbReference type="NCBI Taxonomy" id="7107"/>
    <lineage>
        <taxon>Eukaryota</taxon>
        <taxon>Metazoa</taxon>
        <taxon>Ecdysozoa</taxon>
        <taxon>Arthropoda</taxon>
        <taxon>Hexapoda</taxon>
        <taxon>Insecta</taxon>
        <taxon>Pterygota</taxon>
        <taxon>Neoptera</taxon>
        <taxon>Endopterygota</taxon>
        <taxon>Lepidoptera</taxon>
        <taxon>Glossata</taxon>
        <taxon>Ditrysia</taxon>
        <taxon>Noctuoidea</taxon>
        <taxon>Noctuidae</taxon>
        <taxon>Amphipyrinae</taxon>
        <taxon>Spodoptera</taxon>
    </lineage>
</organism>
<name>A0A922MGB1_SPOEX</name>
<protein>
    <submittedName>
        <fullName evidence="1">Uncharacterized protein</fullName>
    </submittedName>
</protein>
<proteinExistence type="predicted"/>
<accession>A0A922MGB1</accession>
<reference evidence="1" key="1">
    <citation type="journal article" date="2021" name="G3 (Bethesda)">
        <title>Genome and transcriptome analysis of the beet armyworm Spodoptera exigua reveals targets for pest control. .</title>
        <authorList>
            <person name="Simon S."/>
            <person name="Breeschoten T."/>
            <person name="Jansen H.J."/>
            <person name="Dirks R.P."/>
            <person name="Schranz M.E."/>
            <person name="Ros V.I.D."/>
        </authorList>
    </citation>
    <scope>NUCLEOTIDE SEQUENCE</scope>
    <source>
        <strain evidence="1">TB_SE_WUR_2020</strain>
    </source>
</reference>